<dbReference type="EMBL" id="LXQA010007308">
    <property type="protein sequence ID" value="MCH84745.1"/>
    <property type="molecule type" value="Genomic_DNA"/>
</dbReference>
<proteinExistence type="predicted"/>
<reference evidence="1 2" key="1">
    <citation type="journal article" date="2018" name="Front. Plant Sci.">
        <title>Red Clover (Trifolium pratense) and Zigzag Clover (T. medium) - A Picture of Genomic Similarities and Differences.</title>
        <authorList>
            <person name="Dluhosova J."/>
            <person name="Istvanek J."/>
            <person name="Nedelnik J."/>
            <person name="Repkova J."/>
        </authorList>
    </citation>
    <scope>NUCLEOTIDE SEQUENCE [LARGE SCALE GENOMIC DNA]</scope>
    <source>
        <strain evidence="2">cv. 10/8</strain>
        <tissue evidence="1">Leaf</tissue>
    </source>
</reference>
<evidence type="ECO:0000313" key="1">
    <source>
        <dbReference type="EMBL" id="MCH84745.1"/>
    </source>
</evidence>
<comment type="caution">
    <text evidence="1">The sequence shown here is derived from an EMBL/GenBank/DDBJ whole genome shotgun (WGS) entry which is preliminary data.</text>
</comment>
<sequence length="59" mass="6588">MPSSEEAISRVPAPLIEEARSVFQLPNKPLPRNPFDALHDLFRINNSIVEDPLIPSPPN</sequence>
<accession>A0A392MCB5</accession>
<dbReference type="AlphaFoldDB" id="A0A392MCB5"/>
<name>A0A392MCB5_9FABA</name>
<gene>
    <name evidence="1" type="ORF">A2U01_0005580</name>
</gene>
<keyword evidence="2" id="KW-1185">Reference proteome</keyword>
<protein>
    <submittedName>
        <fullName evidence="1">Uncharacterized protein</fullName>
    </submittedName>
</protein>
<organism evidence="1 2">
    <name type="scientific">Trifolium medium</name>
    <dbReference type="NCBI Taxonomy" id="97028"/>
    <lineage>
        <taxon>Eukaryota</taxon>
        <taxon>Viridiplantae</taxon>
        <taxon>Streptophyta</taxon>
        <taxon>Embryophyta</taxon>
        <taxon>Tracheophyta</taxon>
        <taxon>Spermatophyta</taxon>
        <taxon>Magnoliopsida</taxon>
        <taxon>eudicotyledons</taxon>
        <taxon>Gunneridae</taxon>
        <taxon>Pentapetalae</taxon>
        <taxon>rosids</taxon>
        <taxon>fabids</taxon>
        <taxon>Fabales</taxon>
        <taxon>Fabaceae</taxon>
        <taxon>Papilionoideae</taxon>
        <taxon>50 kb inversion clade</taxon>
        <taxon>NPAAA clade</taxon>
        <taxon>Hologalegina</taxon>
        <taxon>IRL clade</taxon>
        <taxon>Trifolieae</taxon>
        <taxon>Trifolium</taxon>
    </lineage>
</organism>
<evidence type="ECO:0000313" key="2">
    <source>
        <dbReference type="Proteomes" id="UP000265520"/>
    </source>
</evidence>
<dbReference type="Proteomes" id="UP000265520">
    <property type="component" value="Unassembled WGS sequence"/>
</dbReference>